<feature type="non-terminal residue" evidence="2">
    <location>
        <position position="1"/>
    </location>
</feature>
<feature type="compositionally biased region" description="Basic and acidic residues" evidence="1">
    <location>
        <begin position="119"/>
        <end position="133"/>
    </location>
</feature>
<accession>A0ABD0LV82</accession>
<dbReference type="PANTHER" id="PTHR15180:SF1">
    <property type="entry name" value="GENERAL TRANSCRIPTION FACTOR 3C POLYPEPTIDE 1"/>
    <property type="match status" value="1"/>
</dbReference>
<dbReference type="AlphaFoldDB" id="A0ABD0LV82"/>
<evidence type="ECO:0008006" key="4">
    <source>
        <dbReference type="Google" id="ProtNLM"/>
    </source>
</evidence>
<feature type="compositionally biased region" description="Polar residues" evidence="1">
    <location>
        <begin position="62"/>
        <end position="79"/>
    </location>
</feature>
<sequence>VLRVGVTVFRFVSLTRARYWLTHTLKNNRGRGQACPLTDKDDDITVDDVANTTSAPAKHTRQTGGDTSPSHVVTGSSLVDQGALAGDRSKGGNTIETAGSAVTGDPPCDGSTIAAGGGRTEEREKGGKEKMADGEVSSAKPSRTRASTSKKPDEEGVHGVGVQPTSTYEKIRLVSRQWCKPEGVVNRPVLSEYLDTVLQFMMFNPGSSLAALIQRFHPIFSPFAMRELLEILEELGCVRKFVMPKRKPATLFSARRVQQDSSVVDMNSASSEELLFEVTVDCALRLGQFLNYMG</sequence>
<evidence type="ECO:0000313" key="2">
    <source>
        <dbReference type="EMBL" id="KAK7503570.1"/>
    </source>
</evidence>
<name>A0ABD0LV82_9CAEN</name>
<gene>
    <name evidence="2" type="ORF">BaRGS_00005109</name>
</gene>
<proteinExistence type="predicted"/>
<reference evidence="2 3" key="1">
    <citation type="journal article" date="2023" name="Sci. Data">
        <title>Genome assembly of the Korean intertidal mud-creeper Batillaria attramentaria.</title>
        <authorList>
            <person name="Patra A.K."/>
            <person name="Ho P.T."/>
            <person name="Jun S."/>
            <person name="Lee S.J."/>
            <person name="Kim Y."/>
            <person name="Won Y.J."/>
        </authorList>
    </citation>
    <scope>NUCLEOTIDE SEQUENCE [LARGE SCALE GENOMIC DNA]</scope>
    <source>
        <strain evidence="2">Wonlab-2016</strain>
    </source>
</reference>
<dbReference type="Proteomes" id="UP001519460">
    <property type="component" value="Unassembled WGS sequence"/>
</dbReference>
<protein>
    <recommendedName>
        <fullName evidence="4">General transcription factor IIH subunit 4</fullName>
    </recommendedName>
</protein>
<dbReference type="PANTHER" id="PTHR15180">
    <property type="entry name" value="GENERAL TRANSCRIPTION FACTOR 3C POLYPEPTIDE 1"/>
    <property type="match status" value="1"/>
</dbReference>
<feature type="compositionally biased region" description="Polar residues" evidence="1">
    <location>
        <begin position="139"/>
        <end position="149"/>
    </location>
</feature>
<dbReference type="EMBL" id="JACVVK020000019">
    <property type="protein sequence ID" value="KAK7503570.1"/>
    <property type="molecule type" value="Genomic_DNA"/>
</dbReference>
<keyword evidence="3" id="KW-1185">Reference proteome</keyword>
<dbReference type="InterPro" id="IPR044210">
    <property type="entry name" value="Tfc3-like"/>
</dbReference>
<evidence type="ECO:0000313" key="3">
    <source>
        <dbReference type="Proteomes" id="UP001519460"/>
    </source>
</evidence>
<comment type="caution">
    <text evidence="2">The sequence shown here is derived from an EMBL/GenBank/DDBJ whole genome shotgun (WGS) entry which is preliminary data.</text>
</comment>
<evidence type="ECO:0000256" key="1">
    <source>
        <dbReference type="SAM" id="MobiDB-lite"/>
    </source>
</evidence>
<feature type="region of interest" description="Disordered" evidence="1">
    <location>
        <begin position="53"/>
        <end position="161"/>
    </location>
</feature>
<organism evidence="2 3">
    <name type="scientific">Batillaria attramentaria</name>
    <dbReference type="NCBI Taxonomy" id="370345"/>
    <lineage>
        <taxon>Eukaryota</taxon>
        <taxon>Metazoa</taxon>
        <taxon>Spiralia</taxon>
        <taxon>Lophotrochozoa</taxon>
        <taxon>Mollusca</taxon>
        <taxon>Gastropoda</taxon>
        <taxon>Caenogastropoda</taxon>
        <taxon>Sorbeoconcha</taxon>
        <taxon>Cerithioidea</taxon>
        <taxon>Batillariidae</taxon>
        <taxon>Batillaria</taxon>
    </lineage>
</organism>